<sequence length="84" mass="9198">MEFRRLATVALLLTLVMSINSAPADQTKAGRVSLREGLVNNFPCYSGQCACLPKYGTSTSYVCQSIHSSTADCWDDECVTEGEW</sequence>
<proteinExistence type="evidence at transcript level"/>
<evidence type="ECO:0000313" key="2">
    <source>
        <dbReference type="EMBL" id="JAC59196.1"/>
    </source>
</evidence>
<reference evidence="2" key="1">
    <citation type="journal article" date="2014" name="Mol. Phylogenet. Evol.">
        <title>When everything converges: integrative taxonomy with shell, DNA and venomic data reveals Conus conco, a new species of cone snails (Gastropoda: Conoidea).</title>
        <authorList>
            <person name="Puillandre N."/>
            <person name="Stocklin R."/>
            <person name="Favreau P."/>
            <person name="Bianchi E."/>
            <person name="Perret F."/>
            <person name="Rivasseau A."/>
            <person name="Limpalaer L."/>
            <person name="Monnier E."/>
            <person name="Bouchet P."/>
        </authorList>
    </citation>
    <scope>NUCLEOTIDE SEQUENCE</scope>
    <source>
        <strain evidence="2">TA210811BC</strain>
        <tissue evidence="2">Foot</tissue>
    </source>
</reference>
<organism evidence="2">
    <name type="scientific">Conus lividus</name>
    <name type="common">Livid cone</name>
    <dbReference type="NCBI Taxonomy" id="89426"/>
    <lineage>
        <taxon>Eukaryota</taxon>
        <taxon>Metazoa</taxon>
        <taxon>Spiralia</taxon>
        <taxon>Lophotrochozoa</taxon>
        <taxon>Mollusca</taxon>
        <taxon>Gastropoda</taxon>
        <taxon>Caenogastropoda</taxon>
        <taxon>Neogastropoda</taxon>
        <taxon>Conoidea</taxon>
        <taxon>Conidae</taxon>
        <taxon>Conus</taxon>
        <taxon>Lividoconus</taxon>
    </lineage>
</organism>
<dbReference type="AlphaFoldDB" id="A0A061QLA4"/>
<feature type="non-terminal residue" evidence="2">
    <location>
        <position position="84"/>
    </location>
</feature>
<dbReference type="EMBL" id="GBFI01000015">
    <property type="protein sequence ID" value="JAC59196.1"/>
    <property type="molecule type" value="mRNA"/>
</dbReference>
<feature type="signal peptide" evidence="1">
    <location>
        <begin position="1"/>
        <end position="21"/>
    </location>
</feature>
<protein>
    <submittedName>
        <fullName evidence="2">Uncharacterized protein</fullName>
    </submittedName>
</protein>
<keyword evidence="1" id="KW-0732">Signal</keyword>
<evidence type="ECO:0000256" key="1">
    <source>
        <dbReference type="SAM" id="SignalP"/>
    </source>
</evidence>
<feature type="chain" id="PRO_5001605292" evidence="1">
    <location>
        <begin position="22"/>
        <end position="84"/>
    </location>
</feature>
<name>A0A061QLA4_CONLI</name>
<accession>A0A061QLA4</accession>